<accession>R2SHR6</accession>
<sequence length="64" mass="7685">MSDKLLNGLDLNELRQHILGRDHLDIVADFTIQHIDEWNFFKESFDSFTDRMEEEVVLLSRVEY</sequence>
<gene>
    <name evidence="1" type="ORF">UAU_01742</name>
</gene>
<dbReference type="HOGENOM" id="CLU_2860827_0_0_9"/>
<dbReference type="PATRIC" id="fig|1158607.3.peg.1709"/>
<organism evidence="1 2">
    <name type="scientific">Enterococcus pallens ATCC BAA-351</name>
    <dbReference type="NCBI Taxonomy" id="1158607"/>
    <lineage>
        <taxon>Bacteria</taxon>
        <taxon>Bacillati</taxon>
        <taxon>Bacillota</taxon>
        <taxon>Bacilli</taxon>
        <taxon>Lactobacillales</taxon>
        <taxon>Enterococcaceae</taxon>
        <taxon>Enterococcus</taxon>
    </lineage>
</organism>
<protein>
    <submittedName>
        <fullName evidence="1">Uncharacterized protein</fullName>
    </submittedName>
</protein>
<proteinExistence type="predicted"/>
<keyword evidence="2" id="KW-1185">Reference proteome</keyword>
<dbReference type="STRING" id="160454.RV10_GL004141"/>
<name>R2SHR6_9ENTE</name>
<dbReference type="Proteomes" id="UP000013782">
    <property type="component" value="Unassembled WGS sequence"/>
</dbReference>
<dbReference type="EMBL" id="AJAQ01000014">
    <property type="protein sequence ID" value="EOH94820.1"/>
    <property type="molecule type" value="Genomic_DNA"/>
</dbReference>
<comment type="caution">
    <text evidence="1">The sequence shown here is derived from an EMBL/GenBank/DDBJ whole genome shotgun (WGS) entry which is preliminary data.</text>
</comment>
<reference evidence="1 2" key="1">
    <citation type="submission" date="2013-02" db="EMBL/GenBank/DDBJ databases">
        <title>The Genome Sequence of Enterococcus pallens BAA-351.</title>
        <authorList>
            <consortium name="The Broad Institute Genome Sequencing Platform"/>
            <consortium name="The Broad Institute Genome Sequencing Center for Infectious Disease"/>
            <person name="Earl A.M."/>
            <person name="Gilmore M.S."/>
            <person name="Lebreton F."/>
            <person name="Walker B."/>
            <person name="Young S.K."/>
            <person name="Zeng Q."/>
            <person name="Gargeya S."/>
            <person name="Fitzgerald M."/>
            <person name="Haas B."/>
            <person name="Abouelleil A."/>
            <person name="Alvarado L."/>
            <person name="Arachchi H.M."/>
            <person name="Berlin A.M."/>
            <person name="Chapman S.B."/>
            <person name="Dewar J."/>
            <person name="Goldberg J."/>
            <person name="Griggs A."/>
            <person name="Gujja S."/>
            <person name="Hansen M."/>
            <person name="Howarth C."/>
            <person name="Imamovic A."/>
            <person name="Larimer J."/>
            <person name="McCowan C."/>
            <person name="Murphy C."/>
            <person name="Neiman D."/>
            <person name="Pearson M."/>
            <person name="Priest M."/>
            <person name="Roberts A."/>
            <person name="Saif S."/>
            <person name="Shea T."/>
            <person name="Sisk P."/>
            <person name="Sykes S."/>
            <person name="Wortman J."/>
            <person name="Nusbaum C."/>
            <person name="Birren B."/>
        </authorList>
    </citation>
    <scope>NUCLEOTIDE SEQUENCE [LARGE SCALE GENOMIC DNA]</scope>
    <source>
        <strain evidence="1 2">ATCC BAA-351</strain>
    </source>
</reference>
<dbReference type="RefSeq" id="WP_010756739.1">
    <property type="nucleotide sequence ID" value="NZ_ASWD01000006.1"/>
</dbReference>
<dbReference type="AlphaFoldDB" id="R2SHR6"/>
<evidence type="ECO:0000313" key="2">
    <source>
        <dbReference type="Proteomes" id="UP000013782"/>
    </source>
</evidence>
<evidence type="ECO:0000313" key="1">
    <source>
        <dbReference type="EMBL" id="EOH94820.1"/>
    </source>
</evidence>